<accession>A0A5B9QEF0</accession>
<dbReference type="KEGG" id="bgok:Pr1d_33190"/>
<proteinExistence type="predicted"/>
<dbReference type="EMBL" id="CP042913">
    <property type="protein sequence ID" value="QEG36010.1"/>
    <property type="molecule type" value="Genomic_DNA"/>
</dbReference>
<protein>
    <recommendedName>
        <fullName evidence="4">VPDSG-CTERM protein sorting domain-containing protein</fullName>
    </recommendedName>
</protein>
<evidence type="ECO:0008006" key="4">
    <source>
        <dbReference type="Google" id="ProtNLM"/>
    </source>
</evidence>
<dbReference type="RefSeq" id="WP_148074435.1">
    <property type="nucleotide sequence ID" value="NZ_CP042913.1"/>
</dbReference>
<keyword evidence="1" id="KW-0732">Signal</keyword>
<feature type="signal peptide" evidence="1">
    <location>
        <begin position="1"/>
        <end position="23"/>
    </location>
</feature>
<dbReference type="OrthoDB" id="5431618at2"/>
<evidence type="ECO:0000256" key="1">
    <source>
        <dbReference type="SAM" id="SignalP"/>
    </source>
</evidence>
<dbReference type="Proteomes" id="UP000323917">
    <property type="component" value="Chromosome"/>
</dbReference>
<feature type="chain" id="PRO_5023113187" description="VPDSG-CTERM protein sorting domain-containing protein" evidence="1">
    <location>
        <begin position="24"/>
        <end position="225"/>
    </location>
</feature>
<sequence precursor="true">MRTTILTCAFAVLLSFAPAVSEASLQIGSKVTFDTSLPGTYGGQFLLTDGGSDAGKEVSAFETFCVELTEFVANGGTYMVTGIGDITVQGGRTLTNYAAWLYTEFRQGTLNGFSSSSTNDANALQYAFWREMQYSDADINNALPGSPAAAYKALYDAESWLADYIADGSWNKAVGYLGAVRVINLQTIDGKHAQDQLVLVPEASTLAVWSVLCLAGLIAYRRQLG</sequence>
<organism evidence="2 3">
    <name type="scientific">Bythopirellula goksoeyrii</name>
    <dbReference type="NCBI Taxonomy" id="1400387"/>
    <lineage>
        <taxon>Bacteria</taxon>
        <taxon>Pseudomonadati</taxon>
        <taxon>Planctomycetota</taxon>
        <taxon>Planctomycetia</taxon>
        <taxon>Pirellulales</taxon>
        <taxon>Lacipirellulaceae</taxon>
        <taxon>Bythopirellula</taxon>
    </lineage>
</organism>
<reference evidence="2 3" key="1">
    <citation type="submission" date="2019-08" db="EMBL/GenBank/DDBJ databases">
        <title>Deep-cultivation of Planctomycetes and their phenomic and genomic characterization uncovers novel biology.</title>
        <authorList>
            <person name="Wiegand S."/>
            <person name="Jogler M."/>
            <person name="Boedeker C."/>
            <person name="Pinto D."/>
            <person name="Vollmers J."/>
            <person name="Rivas-Marin E."/>
            <person name="Kohn T."/>
            <person name="Peeters S.H."/>
            <person name="Heuer A."/>
            <person name="Rast P."/>
            <person name="Oberbeckmann S."/>
            <person name="Bunk B."/>
            <person name="Jeske O."/>
            <person name="Meyerdierks A."/>
            <person name="Storesund J.E."/>
            <person name="Kallscheuer N."/>
            <person name="Luecker S."/>
            <person name="Lage O.M."/>
            <person name="Pohl T."/>
            <person name="Merkel B.J."/>
            <person name="Hornburger P."/>
            <person name="Mueller R.-W."/>
            <person name="Bruemmer F."/>
            <person name="Labrenz M."/>
            <person name="Spormann A.M."/>
            <person name="Op den Camp H."/>
            <person name="Overmann J."/>
            <person name="Amann R."/>
            <person name="Jetten M.S.M."/>
            <person name="Mascher T."/>
            <person name="Medema M.H."/>
            <person name="Devos D.P."/>
            <person name="Kaster A.-K."/>
            <person name="Ovreas L."/>
            <person name="Rohde M."/>
            <person name="Galperin M.Y."/>
            <person name="Jogler C."/>
        </authorList>
    </citation>
    <scope>NUCLEOTIDE SEQUENCE [LARGE SCALE GENOMIC DNA]</scope>
    <source>
        <strain evidence="2 3">Pr1d</strain>
    </source>
</reference>
<name>A0A5B9QEF0_9BACT</name>
<dbReference type="AlphaFoldDB" id="A0A5B9QEF0"/>
<evidence type="ECO:0000313" key="3">
    <source>
        <dbReference type="Proteomes" id="UP000323917"/>
    </source>
</evidence>
<evidence type="ECO:0000313" key="2">
    <source>
        <dbReference type="EMBL" id="QEG36010.1"/>
    </source>
</evidence>
<gene>
    <name evidence="2" type="ORF">Pr1d_33190</name>
</gene>
<keyword evidence="3" id="KW-1185">Reference proteome</keyword>